<evidence type="ECO:0000313" key="1">
    <source>
        <dbReference type="EMBL" id="KAF6755116.1"/>
    </source>
</evidence>
<sequence length="539" mass="60700">MPQIAANPLVVEVTRFLNGIDKKFMRGNDSSGKEHLQTFAHFLDREDRTSCFDSILDILDYRTVPETPANRNSTSLWSNIEEAIQAARCLSAVLQMLRRGHAVPAINGFEKATLPILVDRWPGVMAWMGSILIYAARVATERNGVGMGVVRVCVSVILAVTSMAQKSNNSLGLEIVSMPCTVDNIILLFGQINPETKRYYHDPPAPNVVCTIIHVVQVYLAIDEASEAMRLRLRSVSPSTRRMTLQLQAVSGLVVDGSLRKSFDKEESTQRFSSAICTLAEKAHASQVVESDFWEHVSNATSWTPKYLLVGATHNPSAQLRKVIEGGILKCVYLCLLHLVLAEPSASDPMFQTLQIFHPFMYLSEVYLAAGGRSDVRLLKNITPSNDRAKAIWGHIHDVLERDYRVYDLGQKRKVSMCSNPKHPLDKEGHELDGYYHSLKTYSLNAYHAETWRALEDMTPWMPRINQCIRDMEENRDKILLVEARFRFNADRMIFTFMKARYNSESPDGEKYSESVLSSFSTGALKFEGPPLNPSHTLE</sequence>
<gene>
    <name evidence="1" type="ORF">DFP72DRAFT_1169776</name>
</gene>
<comment type="caution">
    <text evidence="1">The sequence shown here is derived from an EMBL/GenBank/DDBJ whole genome shotgun (WGS) entry which is preliminary data.</text>
</comment>
<dbReference type="Proteomes" id="UP000521943">
    <property type="component" value="Unassembled WGS sequence"/>
</dbReference>
<accession>A0A8H6I0H4</accession>
<dbReference type="EMBL" id="JACGCI010000031">
    <property type="protein sequence ID" value="KAF6755116.1"/>
    <property type="molecule type" value="Genomic_DNA"/>
</dbReference>
<protein>
    <submittedName>
        <fullName evidence="1">Uncharacterized protein</fullName>
    </submittedName>
</protein>
<name>A0A8H6I0H4_9AGAR</name>
<evidence type="ECO:0000313" key="2">
    <source>
        <dbReference type="Proteomes" id="UP000521943"/>
    </source>
</evidence>
<keyword evidence="2" id="KW-1185">Reference proteome</keyword>
<organism evidence="1 2">
    <name type="scientific">Ephemerocybe angulata</name>
    <dbReference type="NCBI Taxonomy" id="980116"/>
    <lineage>
        <taxon>Eukaryota</taxon>
        <taxon>Fungi</taxon>
        <taxon>Dikarya</taxon>
        <taxon>Basidiomycota</taxon>
        <taxon>Agaricomycotina</taxon>
        <taxon>Agaricomycetes</taxon>
        <taxon>Agaricomycetidae</taxon>
        <taxon>Agaricales</taxon>
        <taxon>Agaricineae</taxon>
        <taxon>Psathyrellaceae</taxon>
        <taxon>Ephemerocybe</taxon>
    </lineage>
</organism>
<proteinExistence type="predicted"/>
<dbReference type="OrthoDB" id="3131658at2759"/>
<dbReference type="AlphaFoldDB" id="A0A8H6I0H4"/>
<reference evidence="1 2" key="1">
    <citation type="submission" date="2020-07" db="EMBL/GenBank/DDBJ databases">
        <title>Comparative genomics of pyrophilous fungi reveals a link between fire events and developmental genes.</title>
        <authorList>
            <consortium name="DOE Joint Genome Institute"/>
            <person name="Steindorff A.S."/>
            <person name="Carver A."/>
            <person name="Calhoun S."/>
            <person name="Stillman K."/>
            <person name="Liu H."/>
            <person name="Lipzen A."/>
            <person name="Pangilinan J."/>
            <person name="Labutti K."/>
            <person name="Bruns T.D."/>
            <person name="Grigoriev I.V."/>
        </authorList>
    </citation>
    <scope>NUCLEOTIDE SEQUENCE [LARGE SCALE GENOMIC DNA]</scope>
    <source>
        <strain evidence="1 2">CBS 144469</strain>
    </source>
</reference>